<evidence type="ECO:0000313" key="2">
    <source>
        <dbReference type="EMBL" id="MDN4612894.1"/>
    </source>
</evidence>
<keyword evidence="2" id="KW-0808">Transferase</keyword>
<gene>
    <name evidence="2" type="ORF">P5G50_00400</name>
</gene>
<sequence>MRFAAPRALTRRPTVSVVIPHYNYGRYLPTAVSSALDQHGVDVEVIIVDDRSTDGSVEVARGLAAADERVTLVEHEQNMRHIRTYNDGLSRATGDYVVLLSADDALTTDSLTRAVALMEAHPSVGLVYGGVDWFEGEPPAARIGRVRWQVWPGEQWVRRVVRRGRNCIVNPEAVLRRSVYERAGGYDVDFPHAADMYLWLQAATLADVGFVGGPRQAYYRIHGANMHSTQFGGAADDMRQAHEVFERFFERDGSVLPQADRLRQQARRSVAREALLRAAFLEATGEVRSAAVELQDFARGISPDAVHSAAWRWTVLAGARSRLVRRVEGLRWKVRYRRDQAVGL</sequence>
<keyword evidence="3" id="KW-1185">Reference proteome</keyword>
<dbReference type="PANTHER" id="PTHR43685">
    <property type="entry name" value="GLYCOSYLTRANSFERASE"/>
    <property type="match status" value="1"/>
</dbReference>
<name>A0ABT8K612_9MICO</name>
<dbReference type="GO" id="GO:0016757">
    <property type="term" value="F:glycosyltransferase activity"/>
    <property type="evidence" value="ECO:0007669"/>
    <property type="project" value="UniProtKB-KW"/>
</dbReference>
<dbReference type="SUPFAM" id="SSF53448">
    <property type="entry name" value="Nucleotide-diphospho-sugar transferases"/>
    <property type="match status" value="1"/>
</dbReference>
<reference evidence="2" key="1">
    <citation type="submission" date="2023-06" db="EMBL/GenBank/DDBJ databases">
        <title>MT1 and MT2 Draft Genomes of Novel Species.</title>
        <authorList>
            <person name="Venkateswaran K."/>
        </authorList>
    </citation>
    <scope>NUCLEOTIDE SEQUENCE</scope>
    <source>
        <strain evidence="2">F6_8S_P_1B</strain>
    </source>
</reference>
<dbReference type="EMBL" id="JAROCF010000001">
    <property type="protein sequence ID" value="MDN4612894.1"/>
    <property type="molecule type" value="Genomic_DNA"/>
</dbReference>
<protein>
    <submittedName>
        <fullName evidence="2">Glycosyltransferase</fullName>
        <ecNumber evidence="2">2.4.-.-</ecNumber>
    </submittedName>
</protein>
<dbReference type="PANTHER" id="PTHR43685:SF11">
    <property type="entry name" value="GLYCOSYLTRANSFERASE TAGX-RELATED"/>
    <property type="match status" value="1"/>
</dbReference>
<dbReference type="EC" id="2.4.-.-" evidence="2"/>
<evidence type="ECO:0000313" key="3">
    <source>
        <dbReference type="Proteomes" id="UP001174208"/>
    </source>
</evidence>
<proteinExistence type="predicted"/>
<dbReference type="InterPro" id="IPR029044">
    <property type="entry name" value="Nucleotide-diphossugar_trans"/>
</dbReference>
<keyword evidence="2" id="KW-0328">Glycosyltransferase</keyword>
<dbReference type="Proteomes" id="UP001174208">
    <property type="component" value="Unassembled WGS sequence"/>
</dbReference>
<dbReference type="InterPro" id="IPR001173">
    <property type="entry name" value="Glyco_trans_2-like"/>
</dbReference>
<accession>A0ABT8K612</accession>
<organism evidence="2 3">
    <name type="scientific">Leifsonia williamsii</name>
    <dbReference type="NCBI Taxonomy" id="3035919"/>
    <lineage>
        <taxon>Bacteria</taxon>
        <taxon>Bacillati</taxon>
        <taxon>Actinomycetota</taxon>
        <taxon>Actinomycetes</taxon>
        <taxon>Micrococcales</taxon>
        <taxon>Microbacteriaceae</taxon>
        <taxon>Leifsonia</taxon>
    </lineage>
</organism>
<feature type="domain" description="Glycosyltransferase 2-like" evidence="1">
    <location>
        <begin position="16"/>
        <end position="181"/>
    </location>
</feature>
<dbReference type="RefSeq" id="WP_301209714.1">
    <property type="nucleotide sequence ID" value="NZ_JAROCF010000001.1"/>
</dbReference>
<comment type="caution">
    <text evidence="2">The sequence shown here is derived from an EMBL/GenBank/DDBJ whole genome shotgun (WGS) entry which is preliminary data.</text>
</comment>
<evidence type="ECO:0000259" key="1">
    <source>
        <dbReference type="Pfam" id="PF00535"/>
    </source>
</evidence>
<dbReference type="InterPro" id="IPR050834">
    <property type="entry name" value="Glycosyltransf_2"/>
</dbReference>
<dbReference type="Pfam" id="PF00535">
    <property type="entry name" value="Glycos_transf_2"/>
    <property type="match status" value="1"/>
</dbReference>
<dbReference type="Gene3D" id="3.90.550.10">
    <property type="entry name" value="Spore Coat Polysaccharide Biosynthesis Protein SpsA, Chain A"/>
    <property type="match status" value="1"/>
</dbReference>